<accession>A0A6H5G2Z3</accession>
<evidence type="ECO:0000313" key="1">
    <source>
        <dbReference type="EMBL" id="CAA9996771.1"/>
    </source>
</evidence>
<dbReference type="EMBL" id="CADCXU010004967">
    <property type="protein sequence ID" value="CAA9996771.1"/>
    <property type="molecule type" value="Genomic_DNA"/>
</dbReference>
<evidence type="ECO:0000313" key="2">
    <source>
        <dbReference type="Proteomes" id="UP000479000"/>
    </source>
</evidence>
<dbReference type="AlphaFoldDB" id="A0A6H5G2Z3"/>
<sequence length="68" mass="8171">MRNMHEKNKLFLLPYLQSKWKYCDRPKIENRNGASEKTFSYTYTFTQNHFLNKCLCVRLSVCGHLQPV</sequence>
<protein>
    <submittedName>
        <fullName evidence="1">Uncharacterized protein</fullName>
    </submittedName>
</protein>
<gene>
    <name evidence="1" type="ORF">NTEN_LOCUS3200</name>
</gene>
<name>A0A6H5G2Z3_9HEMI</name>
<proteinExistence type="predicted"/>
<organism evidence="1 2">
    <name type="scientific">Nesidiocoris tenuis</name>
    <dbReference type="NCBI Taxonomy" id="355587"/>
    <lineage>
        <taxon>Eukaryota</taxon>
        <taxon>Metazoa</taxon>
        <taxon>Ecdysozoa</taxon>
        <taxon>Arthropoda</taxon>
        <taxon>Hexapoda</taxon>
        <taxon>Insecta</taxon>
        <taxon>Pterygota</taxon>
        <taxon>Neoptera</taxon>
        <taxon>Paraneoptera</taxon>
        <taxon>Hemiptera</taxon>
        <taxon>Heteroptera</taxon>
        <taxon>Panheteroptera</taxon>
        <taxon>Cimicomorpha</taxon>
        <taxon>Miridae</taxon>
        <taxon>Dicyphina</taxon>
        <taxon>Nesidiocoris</taxon>
    </lineage>
</organism>
<keyword evidence="2" id="KW-1185">Reference proteome</keyword>
<dbReference type="Proteomes" id="UP000479000">
    <property type="component" value="Unassembled WGS sequence"/>
</dbReference>
<reference evidence="1 2" key="1">
    <citation type="submission" date="2020-02" db="EMBL/GenBank/DDBJ databases">
        <authorList>
            <person name="Ferguson B K."/>
        </authorList>
    </citation>
    <scope>NUCLEOTIDE SEQUENCE [LARGE SCALE GENOMIC DNA]</scope>
</reference>
<feature type="non-terminal residue" evidence="1">
    <location>
        <position position="68"/>
    </location>
</feature>